<feature type="transmembrane region" description="Helical" evidence="1">
    <location>
        <begin position="32"/>
        <end position="57"/>
    </location>
</feature>
<dbReference type="AlphaFoldDB" id="A0A8I1MYR1"/>
<organism evidence="2 3">
    <name type="scientific">Thiomonas arsenitoxydans (strain DSM 22701 / CIP 110005 / 3As)</name>
    <dbReference type="NCBI Taxonomy" id="426114"/>
    <lineage>
        <taxon>Bacteria</taxon>
        <taxon>Pseudomonadati</taxon>
        <taxon>Pseudomonadota</taxon>
        <taxon>Betaproteobacteria</taxon>
        <taxon>Burkholderiales</taxon>
        <taxon>Thiomonas</taxon>
    </lineage>
</organism>
<comment type="caution">
    <text evidence="2">The sequence shown here is derived from an EMBL/GenBank/DDBJ whole genome shotgun (WGS) entry which is preliminary data.</text>
</comment>
<dbReference type="RefSeq" id="WP_276732319.1">
    <property type="nucleotide sequence ID" value="NZ_JAFKMR010000032.1"/>
</dbReference>
<accession>A0A8I1MYR1</accession>
<reference evidence="2" key="1">
    <citation type="submission" date="2021-02" db="EMBL/GenBank/DDBJ databases">
        <title>Thiocyanate and organic carbon inputs drive convergent selection for specific autotrophic Afipia and Thiobacillus strains within complex microbiomes.</title>
        <authorList>
            <person name="Huddy R.J."/>
            <person name="Sachdeva R."/>
            <person name="Kadzinga F."/>
            <person name="Kantor R.S."/>
            <person name="Harrison S.T.L."/>
            <person name="Banfield J.F."/>
        </authorList>
    </citation>
    <scope>NUCLEOTIDE SEQUENCE</scope>
    <source>
        <strain evidence="2">SCN18_13_7_16_R3_B_64_19</strain>
    </source>
</reference>
<evidence type="ECO:0000313" key="2">
    <source>
        <dbReference type="EMBL" id="MBN8745510.1"/>
    </source>
</evidence>
<dbReference type="Proteomes" id="UP000664800">
    <property type="component" value="Unassembled WGS sequence"/>
</dbReference>
<dbReference type="EMBL" id="JAFKMR010000032">
    <property type="protein sequence ID" value="MBN8745510.1"/>
    <property type="molecule type" value="Genomic_DNA"/>
</dbReference>
<evidence type="ECO:0000313" key="3">
    <source>
        <dbReference type="Proteomes" id="UP000664800"/>
    </source>
</evidence>
<protein>
    <submittedName>
        <fullName evidence="2">Uncharacterized protein</fullName>
    </submittedName>
</protein>
<keyword evidence="1" id="KW-0812">Transmembrane</keyword>
<sequence length="69" mass="7044">MQTNHIAHIARTQHRPAPAATTPGILARAGGLLIGLLAVAAGYPAGLIVAFTAGMFVGHVLDIQAFAED</sequence>
<evidence type="ECO:0000256" key="1">
    <source>
        <dbReference type="SAM" id="Phobius"/>
    </source>
</evidence>
<name>A0A8I1MYR1_THIA3</name>
<keyword evidence="1" id="KW-1133">Transmembrane helix</keyword>
<proteinExistence type="predicted"/>
<gene>
    <name evidence="2" type="ORF">J0I24_14590</name>
</gene>
<keyword evidence="1" id="KW-0472">Membrane</keyword>